<accession>A0ABQ8HIM4</accession>
<feature type="region of interest" description="Disordered" evidence="1">
    <location>
        <begin position="105"/>
        <end position="126"/>
    </location>
</feature>
<evidence type="ECO:0000313" key="3">
    <source>
        <dbReference type="Proteomes" id="UP000827721"/>
    </source>
</evidence>
<name>A0ABQ8HIM4_9ROSI</name>
<dbReference type="EMBL" id="JAFEMO010000010">
    <property type="protein sequence ID" value="KAH7560930.1"/>
    <property type="molecule type" value="Genomic_DNA"/>
</dbReference>
<comment type="caution">
    <text evidence="2">The sequence shown here is derived from an EMBL/GenBank/DDBJ whole genome shotgun (WGS) entry which is preliminary data.</text>
</comment>
<protein>
    <submittedName>
        <fullName evidence="2">Uncharacterized protein</fullName>
    </submittedName>
</protein>
<keyword evidence="3" id="KW-1185">Reference proteome</keyword>
<organism evidence="2 3">
    <name type="scientific">Xanthoceras sorbifolium</name>
    <dbReference type="NCBI Taxonomy" id="99658"/>
    <lineage>
        <taxon>Eukaryota</taxon>
        <taxon>Viridiplantae</taxon>
        <taxon>Streptophyta</taxon>
        <taxon>Embryophyta</taxon>
        <taxon>Tracheophyta</taxon>
        <taxon>Spermatophyta</taxon>
        <taxon>Magnoliopsida</taxon>
        <taxon>eudicotyledons</taxon>
        <taxon>Gunneridae</taxon>
        <taxon>Pentapetalae</taxon>
        <taxon>rosids</taxon>
        <taxon>malvids</taxon>
        <taxon>Sapindales</taxon>
        <taxon>Sapindaceae</taxon>
        <taxon>Xanthoceroideae</taxon>
        <taxon>Xanthoceras</taxon>
    </lineage>
</organism>
<evidence type="ECO:0000256" key="1">
    <source>
        <dbReference type="SAM" id="MobiDB-lite"/>
    </source>
</evidence>
<reference evidence="2 3" key="1">
    <citation type="submission" date="2021-02" db="EMBL/GenBank/DDBJ databases">
        <title>Plant Genome Project.</title>
        <authorList>
            <person name="Zhang R.-G."/>
        </authorList>
    </citation>
    <scope>NUCLEOTIDE SEQUENCE [LARGE SCALE GENOMIC DNA]</scope>
    <source>
        <tissue evidence="2">Leaves</tissue>
    </source>
</reference>
<feature type="compositionally biased region" description="Basic residues" evidence="1">
    <location>
        <begin position="105"/>
        <end position="121"/>
    </location>
</feature>
<gene>
    <name evidence="2" type="ORF">JRO89_XS10G0141600</name>
</gene>
<evidence type="ECO:0000313" key="2">
    <source>
        <dbReference type="EMBL" id="KAH7560930.1"/>
    </source>
</evidence>
<proteinExistence type="predicted"/>
<dbReference type="PANTHER" id="PTHR35304">
    <property type="entry name" value="OS05G0120300 PROTEIN-RELATED"/>
    <property type="match status" value="1"/>
</dbReference>
<sequence length="165" mass="18813">MASSCMSTCINDARVPAAAAVLRPTYVNLYKWPESDAEFVRSRSSVGRCQSGHAHAHARVVDSLSCRQVYLRSYTFSRKKEGVHAKISRKCFGRVIERVKNINRRKRKNKRSSKSNYKNKNKNNNNKTSIVKKKCMVLIRRAKEASCAALLFMSRFVFVCVCVCI</sequence>
<dbReference type="PANTHER" id="PTHR35304:SF17">
    <property type="match status" value="1"/>
</dbReference>
<dbReference type="Proteomes" id="UP000827721">
    <property type="component" value="Unassembled WGS sequence"/>
</dbReference>